<keyword evidence="3" id="KW-0687">Ribonucleoprotein</keyword>
<comment type="similarity">
    <text evidence="1">Belongs to the universal ribosomal protein uL10 family.</text>
</comment>
<organism evidence="4">
    <name type="scientific">freshwater metagenome</name>
    <dbReference type="NCBI Taxonomy" id="449393"/>
    <lineage>
        <taxon>unclassified sequences</taxon>
        <taxon>metagenomes</taxon>
        <taxon>ecological metagenomes</taxon>
    </lineage>
</organism>
<reference evidence="4" key="1">
    <citation type="submission" date="2020-05" db="EMBL/GenBank/DDBJ databases">
        <authorList>
            <person name="Chiriac C."/>
            <person name="Salcher M."/>
            <person name="Ghai R."/>
            <person name="Kavagutti S V."/>
        </authorList>
    </citation>
    <scope>NUCLEOTIDE SEQUENCE</scope>
</reference>
<dbReference type="InterPro" id="IPR043141">
    <property type="entry name" value="Ribosomal_uL10-like_sf"/>
</dbReference>
<dbReference type="CDD" id="cd05797">
    <property type="entry name" value="Ribosomal_L10"/>
    <property type="match status" value="1"/>
</dbReference>
<dbReference type="InterPro" id="IPR002363">
    <property type="entry name" value="Ribosomal_uL10_CS_bac"/>
</dbReference>
<gene>
    <name evidence="4" type="ORF">UFOPK1722_00505</name>
</gene>
<dbReference type="PANTHER" id="PTHR11560">
    <property type="entry name" value="39S RIBOSOMAL PROTEIN L10, MITOCHONDRIAL"/>
    <property type="match status" value="1"/>
</dbReference>
<protein>
    <submittedName>
        <fullName evidence="4">Unannotated protein</fullName>
    </submittedName>
</protein>
<evidence type="ECO:0000313" key="4">
    <source>
        <dbReference type="EMBL" id="CAB4572895.1"/>
    </source>
</evidence>
<dbReference type="NCBIfam" id="NF000955">
    <property type="entry name" value="PRK00099.1-1"/>
    <property type="match status" value="1"/>
</dbReference>
<evidence type="ECO:0000256" key="2">
    <source>
        <dbReference type="ARBA" id="ARBA00022980"/>
    </source>
</evidence>
<dbReference type="InterPro" id="IPR001790">
    <property type="entry name" value="Ribosomal_uL10"/>
</dbReference>
<dbReference type="Pfam" id="PF00466">
    <property type="entry name" value="Ribosomal_L10"/>
    <property type="match status" value="1"/>
</dbReference>
<dbReference type="InterPro" id="IPR022973">
    <property type="entry name" value="Ribosomal_uL10_bac"/>
</dbReference>
<sequence>MENPRPDKVATVGEIAEKMSSVEVVFVTEYRGLTVGALANLRGALRPVGGEHKVYKNTLARRAAVDTGNAALVDLLVGPSALTFVSGDAAATAKALKEFSKANPLLVIKGGVLAGKLLTAKDVEALADLPSREVLLSQLAGAIQAPLVKTAGLLQALPRNMAYGLKALLDQKAA</sequence>
<dbReference type="Gene3D" id="3.30.70.1730">
    <property type="match status" value="1"/>
</dbReference>
<evidence type="ECO:0000256" key="1">
    <source>
        <dbReference type="ARBA" id="ARBA00008889"/>
    </source>
</evidence>
<dbReference type="GO" id="GO:0003735">
    <property type="term" value="F:structural constituent of ribosome"/>
    <property type="evidence" value="ECO:0007669"/>
    <property type="project" value="InterPro"/>
</dbReference>
<dbReference type="AlphaFoldDB" id="A0A6J6EC75"/>
<dbReference type="GO" id="GO:0006412">
    <property type="term" value="P:translation"/>
    <property type="evidence" value="ECO:0007669"/>
    <property type="project" value="InterPro"/>
</dbReference>
<dbReference type="EMBL" id="CAEZTS010000030">
    <property type="protein sequence ID" value="CAB4572895.1"/>
    <property type="molecule type" value="Genomic_DNA"/>
</dbReference>
<dbReference type="InterPro" id="IPR047865">
    <property type="entry name" value="Ribosomal_uL10_bac_type"/>
</dbReference>
<dbReference type="Gene3D" id="6.10.250.290">
    <property type="match status" value="1"/>
</dbReference>
<keyword evidence="2" id="KW-0689">Ribosomal protein</keyword>
<dbReference type="PROSITE" id="PS01109">
    <property type="entry name" value="RIBOSOMAL_L10"/>
    <property type="match status" value="1"/>
</dbReference>
<accession>A0A6J6EC75</accession>
<dbReference type="GO" id="GO:0015934">
    <property type="term" value="C:large ribosomal subunit"/>
    <property type="evidence" value="ECO:0007669"/>
    <property type="project" value="InterPro"/>
</dbReference>
<dbReference type="SUPFAM" id="SSF160369">
    <property type="entry name" value="Ribosomal protein L10-like"/>
    <property type="match status" value="1"/>
</dbReference>
<evidence type="ECO:0000256" key="3">
    <source>
        <dbReference type="ARBA" id="ARBA00023274"/>
    </source>
</evidence>
<dbReference type="HAMAP" id="MF_00362">
    <property type="entry name" value="Ribosomal_uL10"/>
    <property type="match status" value="1"/>
</dbReference>
<proteinExistence type="inferred from homology"/>
<name>A0A6J6EC75_9ZZZZ</name>